<name>A0AAD7GY28_MYCRO</name>
<keyword evidence="2" id="KW-0732">Signal</keyword>
<accession>A0AAD7GY28</accession>
<protein>
    <recommendedName>
        <fullName evidence="5">Secreted protein</fullName>
    </recommendedName>
</protein>
<organism evidence="3 4">
    <name type="scientific">Mycena rosella</name>
    <name type="common">Pink bonnet</name>
    <name type="synonym">Agaricus rosellus</name>
    <dbReference type="NCBI Taxonomy" id="1033263"/>
    <lineage>
        <taxon>Eukaryota</taxon>
        <taxon>Fungi</taxon>
        <taxon>Dikarya</taxon>
        <taxon>Basidiomycota</taxon>
        <taxon>Agaricomycotina</taxon>
        <taxon>Agaricomycetes</taxon>
        <taxon>Agaricomycetidae</taxon>
        <taxon>Agaricales</taxon>
        <taxon>Marasmiineae</taxon>
        <taxon>Mycenaceae</taxon>
        <taxon>Mycena</taxon>
    </lineage>
</organism>
<comment type="caution">
    <text evidence="3">The sequence shown here is derived from an EMBL/GenBank/DDBJ whole genome shotgun (WGS) entry which is preliminary data.</text>
</comment>
<dbReference type="EMBL" id="JARKIE010000005">
    <property type="protein sequence ID" value="KAJ7707622.1"/>
    <property type="molecule type" value="Genomic_DNA"/>
</dbReference>
<gene>
    <name evidence="3" type="ORF">B0H17DRAFT_1033288</name>
</gene>
<feature type="region of interest" description="Disordered" evidence="1">
    <location>
        <begin position="74"/>
        <end position="94"/>
    </location>
</feature>
<evidence type="ECO:0000313" key="3">
    <source>
        <dbReference type="EMBL" id="KAJ7707622.1"/>
    </source>
</evidence>
<feature type="chain" id="PRO_5042068020" description="Secreted protein" evidence="2">
    <location>
        <begin position="18"/>
        <end position="94"/>
    </location>
</feature>
<evidence type="ECO:0000256" key="2">
    <source>
        <dbReference type="SAM" id="SignalP"/>
    </source>
</evidence>
<keyword evidence="4" id="KW-1185">Reference proteome</keyword>
<dbReference type="AlphaFoldDB" id="A0AAD7GY28"/>
<evidence type="ECO:0000313" key="4">
    <source>
        <dbReference type="Proteomes" id="UP001221757"/>
    </source>
</evidence>
<feature type="signal peptide" evidence="2">
    <location>
        <begin position="1"/>
        <end position="17"/>
    </location>
</feature>
<reference evidence="3" key="1">
    <citation type="submission" date="2023-03" db="EMBL/GenBank/DDBJ databases">
        <title>Massive genome expansion in bonnet fungi (Mycena s.s.) driven by repeated elements and novel gene families across ecological guilds.</title>
        <authorList>
            <consortium name="Lawrence Berkeley National Laboratory"/>
            <person name="Harder C.B."/>
            <person name="Miyauchi S."/>
            <person name="Viragh M."/>
            <person name="Kuo A."/>
            <person name="Thoen E."/>
            <person name="Andreopoulos B."/>
            <person name="Lu D."/>
            <person name="Skrede I."/>
            <person name="Drula E."/>
            <person name="Henrissat B."/>
            <person name="Morin E."/>
            <person name="Kohler A."/>
            <person name="Barry K."/>
            <person name="LaButti K."/>
            <person name="Morin E."/>
            <person name="Salamov A."/>
            <person name="Lipzen A."/>
            <person name="Mereny Z."/>
            <person name="Hegedus B."/>
            <person name="Baldrian P."/>
            <person name="Stursova M."/>
            <person name="Weitz H."/>
            <person name="Taylor A."/>
            <person name="Grigoriev I.V."/>
            <person name="Nagy L.G."/>
            <person name="Martin F."/>
            <person name="Kauserud H."/>
        </authorList>
    </citation>
    <scope>NUCLEOTIDE SEQUENCE</scope>
    <source>
        <strain evidence="3">CBHHK067</strain>
    </source>
</reference>
<feature type="compositionally biased region" description="Basic and acidic residues" evidence="1">
    <location>
        <begin position="80"/>
        <end position="94"/>
    </location>
</feature>
<evidence type="ECO:0008006" key="5">
    <source>
        <dbReference type="Google" id="ProtNLM"/>
    </source>
</evidence>
<evidence type="ECO:0000256" key="1">
    <source>
        <dbReference type="SAM" id="MobiDB-lite"/>
    </source>
</evidence>
<dbReference type="Proteomes" id="UP001221757">
    <property type="component" value="Unassembled WGS sequence"/>
</dbReference>
<sequence length="94" mass="10553">MCVILFASSLLPPYVFPALPSCPYRPHLIQSLSSLYNETDLYPGVFFLIITRTRVTPHSLPPPPFAVASFDSTEMSTQFGDERNQNRAPHEVTL</sequence>
<proteinExistence type="predicted"/>